<evidence type="ECO:0000256" key="15">
    <source>
        <dbReference type="SAM" id="MobiDB-lite"/>
    </source>
</evidence>
<dbReference type="Pfam" id="PF03031">
    <property type="entry name" value="NIF"/>
    <property type="match status" value="1"/>
</dbReference>
<dbReference type="GeneID" id="120256497"/>
<dbReference type="CDD" id="cd07521">
    <property type="entry name" value="HAD_FCP1-like"/>
    <property type="match status" value="1"/>
</dbReference>
<evidence type="ECO:0000313" key="18">
    <source>
        <dbReference type="Proteomes" id="UP001515500"/>
    </source>
</evidence>
<evidence type="ECO:0000256" key="12">
    <source>
        <dbReference type="ARBA" id="ARBA00048336"/>
    </source>
</evidence>
<evidence type="ECO:0000256" key="11">
    <source>
        <dbReference type="ARBA" id="ARBA00047761"/>
    </source>
</evidence>
<dbReference type="SMART" id="SM00577">
    <property type="entry name" value="CPDc"/>
    <property type="match status" value="1"/>
</dbReference>
<evidence type="ECO:0000256" key="5">
    <source>
        <dbReference type="ARBA" id="ARBA00022723"/>
    </source>
</evidence>
<dbReference type="InterPro" id="IPR004274">
    <property type="entry name" value="FCP1_dom"/>
</dbReference>
<evidence type="ECO:0000256" key="6">
    <source>
        <dbReference type="ARBA" id="ARBA00022801"/>
    </source>
</evidence>
<dbReference type="InterPro" id="IPR001357">
    <property type="entry name" value="BRCT_dom"/>
</dbReference>
<evidence type="ECO:0000256" key="14">
    <source>
        <dbReference type="RuleBase" id="RU366066"/>
    </source>
</evidence>
<gene>
    <name evidence="19" type="primary">LOC120256497</name>
</gene>
<evidence type="ECO:0000259" key="16">
    <source>
        <dbReference type="PROSITE" id="PS50172"/>
    </source>
</evidence>
<sequence>MSLAAESPLQSSSSSDDFAAFLDAELDADSSNSSPNGESNDDEEIDLKEERIKRRKVEMSETIEVIESSKTADVNKEKSVLSSESTKPNLCPHPGFIKGLCLMCGQIEEDDGSGVALSYIHKDLKLGSHEMNRLRGADLRNLLREKKLILVLDLDHTLLNSTRLADVTADEDHLLKQADLLQDDPNRSLFKLGSMHMLTKLRPFVRTFLKEASPMFEMYVYTMAERCYALEMARLLDPSNIYFNSKVISQSDCTQRHQKGLDVVLGAESVVVILDDTELVWQKHKDNLIVMERYHYFASSCHQFGFNMKSLSQCKKDESDTEGALANVLNDLKHVHHIFFDPALDTDLSSRDVREMLKKVRQDVLHGCKIAFSRVFPSTVRAADQHIWRIAEQLGALCTTDVDSSVTHVVSTDTGTAKARWAVQNEKFLVNPRWVEAANYFWCRQKEDDYVV</sequence>
<comment type="cofactor">
    <cofactor evidence="1">
        <name>Mn(2+)</name>
        <dbReference type="ChEBI" id="CHEBI:29035"/>
    </cofactor>
</comment>
<evidence type="ECO:0000256" key="7">
    <source>
        <dbReference type="ARBA" id="ARBA00022884"/>
    </source>
</evidence>
<dbReference type="GO" id="GO:0046872">
    <property type="term" value="F:metal ion binding"/>
    <property type="evidence" value="ECO:0007669"/>
    <property type="project" value="UniProtKB-KW"/>
</dbReference>
<keyword evidence="7" id="KW-0694">RNA-binding</keyword>
<dbReference type="GO" id="GO:0005634">
    <property type="term" value="C:nucleus"/>
    <property type="evidence" value="ECO:0007669"/>
    <property type="project" value="UniProtKB-SubCell"/>
</dbReference>
<dbReference type="Gene3D" id="3.40.50.1000">
    <property type="entry name" value="HAD superfamily/HAD-like"/>
    <property type="match status" value="1"/>
</dbReference>
<dbReference type="PROSITE" id="PS50172">
    <property type="entry name" value="BRCT"/>
    <property type="match status" value="1"/>
</dbReference>
<dbReference type="Proteomes" id="UP001515500">
    <property type="component" value="Chromosome 3"/>
</dbReference>
<dbReference type="SUPFAM" id="SSF52113">
    <property type="entry name" value="BRCT domain"/>
    <property type="match status" value="1"/>
</dbReference>
<feature type="compositionally biased region" description="Low complexity" evidence="15">
    <location>
        <begin position="1"/>
        <end position="23"/>
    </location>
</feature>
<evidence type="ECO:0000256" key="2">
    <source>
        <dbReference type="ARBA" id="ARBA00001946"/>
    </source>
</evidence>
<organism evidence="18 19">
    <name type="scientific">Dioscorea cayennensis subsp. rotundata</name>
    <name type="common">White Guinea yam</name>
    <name type="synonym">Dioscorea rotundata</name>
    <dbReference type="NCBI Taxonomy" id="55577"/>
    <lineage>
        <taxon>Eukaryota</taxon>
        <taxon>Viridiplantae</taxon>
        <taxon>Streptophyta</taxon>
        <taxon>Embryophyta</taxon>
        <taxon>Tracheophyta</taxon>
        <taxon>Spermatophyta</taxon>
        <taxon>Magnoliopsida</taxon>
        <taxon>Liliopsida</taxon>
        <taxon>Dioscoreales</taxon>
        <taxon>Dioscoreaceae</taxon>
        <taxon>Dioscorea</taxon>
    </lineage>
</organism>
<evidence type="ECO:0000256" key="9">
    <source>
        <dbReference type="ARBA" id="ARBA00023163"/>
    </source>
</evidence>
<dbReference type="Pfam" id="PF00533">
    <property type="entry name" value="BRCT"/>
    <property type="match status" value="1"/>
</dbReference>
<dbReference type="PANTHER" id="PTHR23081">
    <property type="entry name" value="RNA POLYMERASE II CTD PHOSPHATASE"/>
    <property type="match status" value="1"/>
</dbReference>
<dbReference type="GO" id="GO:0008420">
    <property type="term" value="F:RNA polymerase II CTD heptapeptide repeat phosphatase activity"/>
    <property type="evidence" value="ECO:0007669"/>
    <property type="project" value="UniProtKB-UniRule"/>
</dbReference>
<dbReference type="FunFam" id="3.40.50.1000:FF:000125">
    <property type="entry name" value="RNA polymerase II C-terminal domain phosphatase-like 4"/>
    <property type="match status" value="1"/>
</dbReference>
<evidence type="ECO:0000256" key="13">
    <source>
        <dbReference type="ARBA" id="ARBA00063107"/>
    </source>
</evidence>
<comment type="subunit">
    <text evidence="13">Interacts with RAP74.</text>
</comment>
<dbReference type="GO" id="GO:0003723">
    <property type="term" value="F:RNA binding"/>
    <property type="evidence" value="ECO:0007669"/>
    <property type="project" value="UniProtKB-KW"/>
</dbReference>
<feature type="domain" description="BRCT" evidence="16">
    <location>
        <begin position="360"/>
        <end position="452"/>
    </location>
</feature>
<keyword evidence="5" id="KW-0479">Metal-binding</keyword>
<dbReference type="InterPro" id="IPR023214">
    <property type="entry name" value="HAD_sf"/>
</dbReference>
<comment type="catalytic activity">
    <reaction evidence="11 14">
        <text>O-phospho-L-seryl-[protein] + H2O = L-seryl-[protein] + phosphate</text>
        <dbReference type="Rhea" id="RHEA:20629"/>
        <dbReference type="Rhea" id="RHEA-COMP:9863"/>
        <dbReference type="Rhea" id="RHEA-COMP:11604"/>
        <dbReference type="ChEBI" id="CHEBI:15377"/>
        <dbReference type="ChEBI" id="CHEBI:29999"/>
        <dbReference type="ChEBI" id="CHEBI:43474"/>
        <dbReference type="ChEBI" id="CHEBI:83421"/>
        <dbReference type="EC" id="3.1.3.16"/>
    </reaction>
</comment>
<keyword evidence="10 14" id="KW-0539">Nucleus</keyword>
<dbReference type="InterPro" id="IPR036412">
    <property type="entry name" value="HAD-like_sf"/>
</dbReference>
<dbReference type="InterPro" id="IPR036420">
    <property type="entry name" value="BRCT_dom_sf"/>
</dbReference>
<dbReference type="CDD" id="cd17729">
    <property type="entry name" value="BRCT_CTDP1"/>
    <property type="match status" value="1"/>
</dbReference>
<dbReference type="SUPFAM" id="SSF56784">
    <property type="entry name" value="HAD-like"/>
    <property type="match status" value="1"/>
</dbReference>
<evidence type="ECO:0000256" key="10">
    <source>
        <dbReference type="ARBA" id="ARBA00023242"/>
    </source>
</evidence>
<evidence type="ECO:0000256" key="8">
    <source>
        <dbReference type="ARBA" id="ARBA00023015"/>
    </source>
</evidence>
<comment type="subcellular location">
    <subcellularLocation>
        <location evidence="3 14">Nucleus</location>
    </subcellularLocation>
</comment>
<comment type="cofactor">
    <cofactor evidence="2">
        <name>Mg(2+)</name>
        <dbReference type="ChEBI" id="CHEBI:18420"/>
    </cofactor>
</comment>
<keyword evidence="9" id="KW-0804">Transcription</keyword>
<evidence type="ECO:0000256" key="3">
    <source>
        <dbReference type="ARBA" id="ARBA00004123"/>
    </source>
</evidence>
<dbReference type="EC" id="3.1.3.16" evidence="14"/>
<proteinExistence type="predicted"/>
<dbReference type="GO" id="GO:0009651">
    <property type="term" value="P:response to salt stress"/>
    <property type="evidence" value="ECO:0007669"/>
    <property type="project" value="UniProtKB-ARBA"/>
</dbReference>
<accession>A0AB40AZ80</accession>
<comment type="function">
    <text evidence="14">This promotes the activity of RNA polymerase II.</text>
</comment>
<keyword evidence="4" id="KW-0678">Repressor</keyword>
<feature type="domain" description="FCP1 homology" evidence="17">
    <location>
        <begin position="143"/>
        <end position="315"/>
    </location>
</feature>
<comment type="catalytic activity">
    <reaction evidence="12 14">
        <text>O-phospho-L-threonyl-[protein] + H2O = L-threonyl-[protein] + phosphate</text>
        <dbReference type="Rhea" id="RHEA:47004"/>
        <dbReference type="Rhea" id="RHEA-COMP:11060"/>
        <dbReference type="Rhea" id="RHEA-COMP:11605"/>
        <dbReference type="ChEBI" id="CHEBI:15377"/>
        <dbReference type="ChEBI" id="CHEBI:30013"/>
        <dbReference type="ChEBI" id="CHEBI:43474"/>
        <dbReference type="ChEBI" id="CHEBI:61977"/>
        <dbReference type="EC" id="3.1.3.16"/>
    </reaction>
</comment>
<dbReference type="PANTHER" id="PTHR23081:SF36">
    <property type="entry name" value="RNA POLYMERASE II SUBUNIT A C-TERMINAL DOMAIN PHOSPHATASE"/>
    <property type="match status" value="1"/>
</dbReference>
<dbReference type="RefSeq" id="XP_039120117.1">
    <property type="nucleotide sequence ID" value="XM_039264183.1"/>
</dbReference>
<protein>
    <recommendedName>
        <fullName evidence="14">RNA polymerase II C-terminal domain phosphatase-like</fullName>
        <ecNumber evidence="14">3.1.3.16</ecNumber>
    </recommendedName>
</protein>
<keyword evidence="6 14" id="KW-0378">Hydrolase</keyword>
<dbReference type="FunFam" id="3.40.50.10190:FF:000014">
    <property type="entry name" value="RNA polymerase II C-terminal domain phosphatase-like 3"/>
    <property type="match status" value="1"/>
</dbReference>
<name>A0AB40AZ80_DIOCR</name>
<evidence type="ECO:0000313" key="19">
    <source>
        <dbReference type="RefSeq" id="XP_039120117.1"/>
    </source>
</evidence>
<evidence type="ECO:0000256" key="4">
    <source>
        <dbReference type="ARBA" id="ARBA00022491"/>
    </source>
</evidence>
<dbReference type="PROSITE" id="PS50969">
    <property type="entry name" value="FCP1"/>
    <property type="match status" value="1"/>
</dbReference>
<dbReference type="NCBIfam" id="TIGR02250">
    <property type="entry name" value="FCP1_euk"/>
    <property type="match status" value="1"/>
</dbReference>
<evidence type="ECO:0000259" key="17">
    <source>
        <dbReference type="PROSITE" id="PS50969"/>
    </source>
</evidence>
<reference evidence="19" key="1">
    <citation type="submission" date="2025-08" db="UniProtKB">
        <authorList>
            <consortium name="RefSeq"/>
        </authorList>
    </citation>
    <scope>IDENTIFICATION</scope>
</reference>
<dbReference type="InterPro" id="IPR011947">
    <property type="entry name" value="FCP1_euk"/>
</dbReference>
<dbReference type="AlphaFoldDB" id="A0AB40AZ80"/>
<dbReference type="Gene3D" id="3.40.50.10190">
    <property type="entry name" value="BRCT domain"/>
    <property type="match status" value="1"/>
</dbReference>
<keyword evidence="8" id="KW-0805">Transcription regulation</keyword>
<keyword evidence="18" id="KW-1185">Reference proteome</keyword>
<dbReference type="SMART" id="SM00292">
    <property type="entry name" value="BRCT"/>
    <property type="match status" value="1"/>
</dbReference>
<evidence type="ECO:0000256" key="1">
    <source>
        <dbReference type="ARBA" id="ARBA00001936"/>
    </source>
</evidence>
<feature type="region of interest" description="Disordered" evidence="15">
    <location>
        <begin position="1"/>
        <end position="53"/>
    </location>
</feature>
<dbReference type="InterPro" id="IPR039189">
    <property type="entry name" value="Fcp1"/>
</dbReference>